<organism evidence="1 2">
    <name type="scientific">Spiroplasma ixodetis</name>
    <dbReference type="NCBI Taxonomy" id="2141"/>
    <lineage>
        <taxon>Bacteria</taxon>
        <taxon>Bacillati</taxon>
        <taxon>Mycoplasmatota</taxon>
        <taxon>Mollicutes</taxon>
        <taxon>Entomoplasmatales</taxon>
        <taxon>Spiroplasmataceae</taxon>
        <taxon>Spiroplasma</taxon>
    </lineage>
</organism>
<proteinExistence type="predicted"/>
<name>A0ABN6T4G4_9MOLU</name>
<sequence>MSYKHIGIDERIYIENQLKFKVKISEIAKNLNRSISTNSRS</sequence>
<dbReference type="EMBL" id="AP026933">
    <property type="protein sequence ID" value="BDT04404.1"/>
    <property type="molecule type" value="Genomic_DNA"/>
</dbReference>
<evidence type="ECO:0008006" key="3">
    <source>
        <dbReference type="Google" id="ProtNLM"/>
    </source>
</evidence>
<evidence type="ECO:0000313" key="2">
    <source>
        <dbReference type="Proteomes" id="UP001163387"/>
    </source>
</evidence>
<dbReference type="Proteomes" id="UP001163387">
    <property type="component" value="Chromosome"/>
</dbReference>
<dbReference type="RefSeq" id="WP_281748192.1">
    <property type="nucleotide sequence ID" value="NZ_AP026933.1"/>
</dbReference>
<accession>A0ABN6T4G4</accession>
<keyword evidence="2" id="KW-1185">Reference proteome</keyword>
<gene>
    <name evidence="1" type="ORF">SHM_20500</name>
</gene>
<reference evidence="1 2" key="1">
    <citation type="journal article" date="2022" name="Front. Microbiol.">
        <title>Male-killing mechanisms vary between Spiroplasma species.</title>
        <authorList>
            <person name="Arai H."/>
            <person name="Inoue M."/>
            <person name="Kageyama D."/>
        </authorList>
    </citation>
    <scope>NUCLEOTIDE SEQUENCE [LARGE SCALE GENOMIC DNA]</scope>
    <source>
        <strain evidence="2">sHm</strain>
    </source>
</reference>
<protein>
    <recommendedName>
        <fullName evidence="3">Transposase IS30-like HTH domain-containing protein</fullName>
    </recommendedName>
</protein>
<evidence type="ECO:0000313" key="1">
    <source>
        <dbReference type="EMBL" id="BDT04404.1"/>
    </source>
</evidence>